<evidence type="ECO:0000313" key="5">
    <source>
        <dbReference type="EMBL" id="ELK13933.1"/>
    </source>
</evidence>
<dbReference type="GO" id="GO:0006826">
    <property type="term" value="P:iron ion transport"/>
    <property type="evidence" value="ECO:0007669"/>
    <property type="project" value="InterPro"/>
</dbReference>
<gene>
    <name evidence="5" type="ORF">PAL_GLEAN10019221</name>
</gene>
<evidence type="ECO:0000256" key="2">
    <source>
        <dbReference type="ARBA" id="ARBA00044942"/>
    </source>
</evidence>
<dbReference type="PROSITE" id="PS00204">
    <property type="entry name" value="FERRITIN_2"/>
    <property type="match status" value="1"/>
</dbReference>
<dbReference type="GO" id="GO:0044754">
    <property type="term" value="C:autolysosome"/>
    <property type="evidence" value="ECO:0007669"/>
    <property type="project" value="UniProtKB-SubCell"/>
</dbReference>
<dbReference type="GO" id="GO:0008198">
    <property type="term" value="F:ferrous iron binding"/>
    <property type="evidence" value="ECO:0007669"/>
    <property type="project" value="TreeGrafter"/>
</dbReference>
<evidence type="ECO:0000313" key="6">
    <source>
        <dbReference type="Proteomes" id="UP000010552"/>
    </source>
</evidence>
<dbReference type="STRING" id="9402.L5KT25"/>
<dbReference type="InterPro" id="IPR014034">
    <property type="entry name" value="Ferritin_CS"/>
</dbReference>
<sequence>MSSQICQNYSTEVEAASTTRSTCVCKPPTHTSQDFHFNGVDVALEGIGHFFPESAEEKLEGAKCLLKIQNQCGSRTLFQDLQKSSQDELDPHLCDFLESHFLDEEVKLIKKMGDYLTNLHRLAGPQTGLGKYLFERFILMHH</sequence>
<dbReference type="GO" id="GO:0008199">
    <property type="term" value="F:ferric iron binding"/>
    <property type="evidence" value="ECO:0007669"/>
    <property type="project" value="InterPro"/>
</dbReference>
<dbReference type="Gene3D" id="1.20.1260.10">
    <property type="match status" value="2"/>
</dbReference>
<dbReference type="Proteomes" id="UP000010552">
    <property type="component" value="Unassembled WGS sequence"/>
</dbReference>
<dbReference type="InParanoid" id="L5KT25"/>
<dbReference type="PANTHER" id="PTHR11431:SF47">
    <property type="entry name" value="FERRITIN LIGHT CHAIN"/>
    <property type="match status" value="1"/>
</dbReference>
<dbReference type="PANTHER" id="PTHR11431">
    <property type="entry name" value="FERRITIN"/>
    <property type="match status" value="1"/>
</dbReference>
<organism evidence="5 6">
    <name type="scientific">Pteropus alecto</name>
    <name type="common">Black flying fox</name>
    <dbReference type="NCBI Taxonomy" id="9402"/>
    <lineage>
        <taxon>Eukaryota</taxon>
        <taxon>Metazoa</taxon>
        <taxon>Chordata</taxon>
        <taxon>Craniata</taxon>
        <taxon>Vertebrata</taxon>
        <taxon>Euteleostomi</taxon>
        <taxon>Mammalia</taxon>
        <taxon>Eutheria</taxon>
        <taxon>Laurasiatheria</taxon>
        <taxon>Chiroptera</taxon>
        <taxon>Yinpterochiroptera</taxon>
        <taxon>Pteropodoidea</taxon>
        <taxon>Pteropodidae</taxon>
        <taxon>Pteropodinae</taxon>
        <taxon>Pteropus</taxon>
    </lineage>
</organism>
<dbReference type="InterPro" id="IPR001519">
    <property type="entry name" value="Ferritin"/>
</dbReference>
<dbReference type="GO" id="GO:0006879">
    <property type="term" value="P:intracellular iron ion homeostasis"/>
    <property type="evidence" value="ECO:0007669"/>
    <property type="project" value="InterPro"/>
</dbReference>
<evidence type="ECO:0000256" key="3">
    <source>
        <dbReference type="ARBA" id="ARBA00045578"/>
    </source>
</evidence>
<dbReference type="SUPFAM" id="SSF47240">
    <property type="entry name" value="Ferritin-like"/>
    <property type="match status" value="1"/>
</dbReference>
<evidence type="ECO:0000256" key="1">
    <source>
        <dbReference type="ARBA" id="ARBA00040044"/>
    </source>
</evidence>
<reference evidence="6" key="1">
    <citation type="journal article" date="2013" name="Science">
        <title>Comparative analysis of bat genomes provides insight into the evolution of flight and immunity.</title>
        <authorList>
            <person name="Zhang G."/>
            <person name="Cowled C."/>
            <person name="Shi Z."/>
            <person name="Huang Z."/>
            <person name="Bishop-Lilly K.A."/>
            <person name="Fang X."/>
            <person name="Wynne J.W."/>
            <person name="Xiong Z."/>
            <person name="Baker M.L."/>
            <person name="Zhao W."/>
            <person name="Tachedjian M."/>
            <person name="Zhu Y."/>
            <person name="Zhou P."/>
            <person name="Jiang X."/>
            <person name="Ng J."/>
            <person name="Yang L."/>
            <person name="Wu L."/>
            <person name="Xiao J."/>
            <person name="Feng Y."/>
            <person name="Chen Y."/>
            <person name="Sun X."/>
            <person name="Zhang Y."/>
            <person name="Marsh G.A."/>
            <person name="Crameri G."/>
            <person name="Broder C.C."/>
            <person name="Frey K.G."/>
            <person name="Wang L.F."/>
            <person name="Wang J."/>
        </authorList>
    </citation>
    <scope>NUCLEOTIDE SEQUENCE [LARGE SCALE GENOMIC DNA]</scope>
</reference>
<keyword evidence="6" id="KW-1185">Reference proteome</keyword>
<proteinExistence type="predicted"/>
<comment type="subunit">
    <text evidence="4">Oligomer of 24 subunits. There are two types of subunits: L (light) chain and H (heavy) chain. The major chain can be light or heavy, depending on the species and tissue type. The functional molecule forms a roughly spherical shell with a diameter of 12 nm and contains a central cavity into which the insoluble mineral iron core is deposited. Interacts with NCOA4.</text>
</comment>
<comment type="function">
    <text evidence="3">Stores iron in a soluble, non-toxic, readily available form. Important for iron homeostasis. Iron is taken up in the ferrous form and deposited as ferric hydroxides after oxidation. Also plays a role in delivery of iron to cells. Mediates iron uptake in capsule cells of the developing kidney. Delivery to lysosomes by the cargo receptor NCOA4 for autophagic degradation and release or iron.</text>
</comment>
<protein>
    <recommendedName>
        <fullName evidence="1">Ferritin light chain</fullName>
    </recommendedName>
</protein>
<dbReference type="InterPro" id="IPR012347">
    <property type="entry name" value="Ferritin-like"/>
</dbReference>
<evidence type="ECO:0000256" key="4">
    <source>
        <dbReference type="ARBA" id="ARBA00047045"/>
    </source>
</evidence>
<comment type="subcellular location">
    <subcellularLocation>
        <location evidence="2">Autolysosome</location>
    </subcellularLocation>
</comment>
<dbReference type="AlphaFoldDB" id="L5KT25"/>
<accession>L5KT25</accession>
<dbReference type="InterPro" id="IPR009078">
    <property type="entry name" value="Ferritin-like_SF"/>
</dbReference>
<dbReference type="EMBL" id="KB030581">
    <property type="protein sequence ID" value="ELK13933.1"/>
    <property type="molecule type" value="Genomic_DNA"/>
</dbReference>
<name>L5KT25_PTEAL</name>